<name>A0A0R2U6V5_9GAMM</name>
<organism evidence="1 2">
    <name type="scientific">SAR92 bacterium BACL26 MAG-121220-bin70</name>
    <dbReference type="NCBI Taxonomy" id="1655626"/>
    <lineage>
        <taxon>Bacteria</taxon>
        <taxon>Pseudomonadati</taxon>
        <taxon>Pseudomonadota</taxon>
        <taxon>Gammaproteobacteria</taxon>
        <taxon>Cellvibrionales</taxon>
        <taxon>Porticoccaceae</taxon>
        <taxon>SAR92 clade</taxon>
    </lineage>
</organism>
<protein>
    <recommendedName>
        <fullName evidence="3">Peptidase</fullName>
    </recommendedName>
</protein>
<sequence length="189" mass="21386">MPSKGLPAIEQRVREWLEHFVVGLNLCPFARPVVASDGLRIKVCESVETEQIMHRFLTELDLIQSSSEADIATTLLIIPNALAEFDVYLDFIDLAEGLLKESGLEGVIQLASFHPRYQFDGEPEDSASHFSNRSPYPLVHFLREDMMARALGSFPNPETIPTKNINRLESIGRKEIERRWIQLIGANPE</sequence>
<dbReference type="EMBL" id="LICA01000095">
    <property type="protein sequence ID" value="KRO95292.1"/>
    <property type="molecule type" value="Genomic_DNA"/>
</dbReference>
<accession>A0A0R2U6V5</accession>
<dbReference type="Proteomes" id="UP000051213">
    <property type="component" value="Unassembled WGS sequence"/>
</dbReference>
<dbReference type="InterPro" id="IPR009858">
    <property type="entry name" value="DUF1415"/>
</dbReference>
<evidence type="ECO:0000313" key="2">
    <source>
        <dbReference type="Proteomes" id="UP000051213"/>
    </source>
</evidence>
<evidence type="ECO:0008006" key="3">
    <source>
        <dbReference type="Google" id="ProtNLM"/>
    </source>
</evidence>
<proteinExistence type="predicted"/>
<evidence type="ECO:0000313" key="1">
    <source>
        <dbReference type="EMBL" id="KRO95292.1"/>
    </source>
</evidence>
<dbReference type="Pfam" id="PF07209">
    <property type="entry name" value="DUF1415"/>
    <property type="match status" value="1"/>
</dbReference>
<reference evidence="1 2" key="1">
    <citation type="submission" date="2015-10" db="EMBL/GenBank/DDBJ databases">
        <title>Metagenome-Assembled Genomes uncover a global brackish microbiome.</title>
        <authorList>
            <person name="Hugerth L.W."/>
            <person name="Larsson J."/>
            <person name="Alneberg J."/>
            <person name="Lindh M.V."/>
            <person name="Legrand C."/>
            <person name="Pinhassi J."/>
            <person name="Andersson A.F."/>
        </authorList>
    </citation>
    <scope>NUCLEOTIDE SEQUENCE [LARGE SCALE GENOMIC DNA]</scope>
    <source>
        <strain evidence="1">BACL26 MAG-121220-bin70</strain>
    </source>
</reference>
<comment type="caution">
    <text evidence="1">The sequence shown here is derived from an EMBL/GenBank/DDBJ whole genome shotgun (WGS) entry which is preliminary data.</text>
</comment>
<gene>
    <name evidence="1" type="ORF">ABS24_00380</name>
</gene>
<dbReference type="AlphaFoldDB" id="A0A0R2U6V5"/>